<name>A0A2W5MU66_SPHMC</name>
<sequence length="172" mass="18586">MMSALKPEQLISWAERARPGENVAYFTGARPADAVRAVASALHSRGLVAMTTKRAAGEPTRHILQRLASPRPSKLRALTRINPGRFQSRADGAKCTTKAVLRLLTRAANRGQACPTNAELARALGLKDAVAASYRVRRLVREGKIRVEEPGPTERRVVTIVATGKSTVRGAL</sequence>
<evidence type="ECO:0000313" key="3">
    <source>
        <dbReference type="Proteomes" id="UP000248597"/>
    </source>
</evidence>
<evidence type="ECO:0000313" key="2">
    <source>
        <dbReference type="EMBL" id="PZQ21263.1"/>
    </source>
</evidence>
<comment type="caution">
    <text evidence="2">The sequence shown here is derived from an EMBL/GenBank/DDBJ whole genome shotgun (WGS) entry which is preliminary data.</text>
</comment>
<reference evidence="2 3" key="1">
    <citation type="submission" date="2017-08" db="EMBL/GenBank/DDBJ databases">
        <title>Infants hospitalized years apart are colonized by the same room-sourced microbial strains.</title>
        <authorList>
            <person name="Brooks B."/>
            <person name="Olm M.R."/>
            <person name="Firek B.A."/>
            <person name="Baker R."/>
            <person name="Thomas B.C."/>
            <person name="Morowitz M.J."/>
            <person name="Banfield J.F."/>
        </authorList>
    </citation>
    <scope>NUCLEOTIDE SEQUENCE [LARGE SCALE GENOMIC DNA]</scope>
    <source>
        <strain evidence="2">S2_005_003_R2_47</strain>
    </source>
</reference>
<dbReference type="InterPro" id="IPR036390">
    <property type="entry name" value="WH_DNA-bd_sf"/>
</dbReference>
<gene>
    <name evidence="2" type="ORF">DI569_12605</name>
</gene>
<dbReference type="GO" id="GO:0004252">
    <property type="term" value="F:serine-type endopeptidase activity"/>
    <property type="evidence" value="ECO:0007669"/>
    <property type="project" value="InterPro"/>
</dbReference>
<protein>
    <recommendedName>
        <fullName evidence="1">LexA repressor DNA-binding domain-containing protein</fullName>
    </recommendedName>
</protein>
<dbReference type="Gene3D" id="1.10.10.10">
    <property type="entry name" value="Winged helix-like DNA-binding domain superfamily/Winged helix DNA-binding domain"/>
    <property type="match status" value="1"/>
</dbReference>
<dbReference type="EMBL" id="QFPJ01000033">
    <property type="protein sequence ID" value="PZQ21263.1"/>
    <property type="molecule type" value="Genomic_DNA"/>
</dbReference>
<dbReference type="InterPro" id="IPR036388">
    <property type="entry name" value="WH-like_DNA-bd_sf"/>
</dbReference>
<evidence type="ECO:0000259" key="1">
    <source>
        <dbReference type="Pfam" id="PF01726"/>
    </source>
</evidence>
<dbReference type="AlphaFoldDB" id="A0A2W5MU66"/>
<dbReference type="SUPFAM" id="SSF46785">
    <property type="entry name" value="Winged helix' DNA-binding domain"/>
    <property type="match status" value="1"/>
</dbReference>
<accession>A0A2W5MU66</accession>
<organism evidence="2 3">
    <name type="scientific">Sphingopyxis macrogoltabida</name>
    <name type="common">Sphingomonas macrogoltabidus</name>
    <dbReference type="NCBI Taxonomy" id="33050"/>
    <lineage>
        <taxon>Bacteria</taxon>
        <taxon>Pseudomonadati</taxon>
        <taxon>Pseudomonadota</taxon>
        <taxon>Alphaproteobacteria</taxon>
        <taxon>Sphingomonadales</taxon>
        <taxon>Sphingomonadaceae</taxon>
        <taxon>Sphingopyxis</taxon>
    </lineage>
</organism>
<dbReference type="InterPro" id="IPR006199">
    <property type="entry name" value="LexA_DNA-bd_dom"/>
</dbReference>
<dbReference type="GO" id="GO:0006508">
    <property type="term" value="P:proteolysis"/>
    <property type="evidence" value="ECO:0007669"/>
    <property type="project" value="InterPro"/>
</dbReference>
<dbReference type="Proteomes" id="UP000248597">
    <property type="component" value="Unassembled WGS sequence"/>
</dbReference>
<dbReference type="Pfam" id="PF01726">
    <property type="entry name" value="LexA_DNA_bind"/>
    <property type="match status" value="1"/>
</dbReference>
<proteinExistence type="predicted"/>
<feature type="domain" description="LexA repressor DNA-binding" evidence="1">
    <location>
        <begin position="98"/>
        <end position="148"/>
    </location>
</feature>